<dbReference type="EMBL" id="FNDS01000009">
    <property type="protein sequence ID" value="SDI46334.1"/>
    <property type="molecule type" value="Genomic_DNA"/>
</dbReference>
<dbReference type="OrthoDB" id="9814777at2"/>
<dbReference type="GO" id="GO:0005506">
    <property type="term" value="F:iron ion binding"/>
    <property type="evidence" value="ECO:0007669"/>
    <property type="project" value="UniProtKB-ARBA"/>
</dbReference>
<dbReference type="Gene3D" id="2.60.120.620">
    <property type="entry name" value="q2cbj1_9rhob like domain"/>
    <property type="match status" value="1"/>
</dbReference>
<evidence type="ECO:0000313" key="1">
    <source>
        <dbReference type="EMBL" id="SDI46334.1"/>
    </source>
</evidence>
<proteinExistence type="predicted"/>
<name>A0A1G8KSC5_9PSED</name>
<sequence>MSTSLSKSFLEDGAVLVKGFLNKDQLAQCREAYDWAVENHGPNAFRMFDGTEQQSHVDNANPIAKARLEALVSSLPFGQLFAELWGSENVWYFAEEVFLKAGGHGSRTLWHQDTSYLPWAGRHWANAWISFESVPKQNALEIIRGSHLGPRYDGTTFLDPSDPTQPLHGGDALPRLPDIEAHRQQNPNVYDVLSFATEPGDIVVLHPGSLHGGAPVDDAFPNRHTFVFRFFGDDATFHPLPSQSASGYPEQGILFTEELASLKPGDAFRHPTFRQLV</sequence>
<keyword evidence="2" id="KW-1185">Reference proteome</keyword>
<protein>
    <submittedName>
        <fullName evidence="1">Phytanoyl-CoA dioxygenase (PhyH)</fullName>
    </submittedName>
</protein>
<dbReference type="InterPro" id="IPR008775">
    <property type="entry name" value="Phytyl_CoA_dOase-like"/>
</dbReference>
<organism evidence="1 2">
    <name type="scientific">Pseudomonas panipatensis</name>
    <dbReference type="NCBI Taxonomy" id="428992"/>
    <lineage>
        <taxon>Bacteria</taxon>
        <taxon>Pseudomonadati</taxon>
        <taxon>Pseudomonadota</taxon>
        <taxon>Gammaproteobacteria</taxon>
        <taxon>Pseudomonadales</taxon>
        <taxon>Pseudomonadaceae</taxon>
        <taxon>Pseudomonas</taxon>
    </lineage>
</organism>
<dbReference type="GO" id="GO:0016706">
    <property type="term" value="F:2-oxoglutarate-dependent dioxygenase activity"/>
    <property type="evidence" value="ECO:0007669"/>
    <property type="project" value="UniProtKB-ARBA"/>
</dbReference>
<evidence type="ECO:0000313" key="2">
    <source>
        <dbReference type="Proteomes" id="UP000199636"/>
    </source>
</evidence>
<dbReference type="Pfam" id="PF05721">
    <property type="entry name" value="PhyH"/>
    <property type="match status" value="1"/>
</dbReference>
<gene>
    <name evidence="1" type="ORF">SAMN05216272_109223</name>
</gene>
<dbReference type="SUPFAM" id="SSF51197">
    <property type="entry name" value="Clavaminate synthase-like"/>
    <property type="match status" value="1"/>
</dbReference>
<dbReference type="Proteomes" id="UP000199636">
    <property type="component" value="Unassembled WGS sequence"/>
</dbReference>
<accession>A0A1G8KSC5</accession>
<dbReference type="PANTHER" id="PTHR20883:SF49">
    <property type="entry name" value="PHYTANOYL-COA DIOXYGENASE"/>
    <property type="match status" value="1"/>
</dbReference>
<reference evidence="2" key="1">
    <citation type="submission" date="2016-10" db="EMBL/GenBank/DDBJ databases">
        <authorList>
            <person name="Varghese N."/>
            <person name="Submissions S."/>
        </authorList>
    </citation>
    <scope>NUCLEOTIDE SEQUENCE [LARGE SCALE GENOMIC DNA]</scope>
    <source>
        <strain evidence="2">CCM 7469</strain>
    </source>
</reference>
<dbReference type="AlphaFoldDB" id="A0A1G8KSC5"/>
<dbReference type="STRING" id="428992.SAMN05216272_109223"/>
<dbReference type="RefSeq" id="WP_090265989.1">
    <property type="nucleotide sequence ID" value="NZ_FNDS01000009.1"/>
</dbReference>
<keyword evidence="1" id="KW-0223">Dioxygenase</keyword>
<keyword evidence="1" id="KW-0560">Oxidoreductase</keyword>
<dbReference type="PANTHER" id="PTHR20883">
    <property type="entry name" value="PHYTANOYL-COA DIOXYGENASE DOMAIN CONTAINING 1"/>
    <property type="match status" value="1"/>
</dbReference>